<keyword evidence="2" id="KW-0547">Nucleotide-binding</keyword>
<dbReference type="GO" id="GO:0005634">
    <property type="term" value="C:nucleus"/>
    <property type="evidence" value="ECO:0007669"/>
    <property type="project" value="TreeGrafter"/>
</dbReference>
<dbReference type="Pfam" id="PF23563">
    <property type="entry name" value="TRIP13_N"/>
    <property type="match status" value="1"/>
</dbReference>
<evidence type="ECO:0000259" key="6">
    <source>
        <dbReference type="SMART" id="SM00382"/>
    </source>
</evidence>
<feature type="compositionally biased region" description="Basic and acidic residues" evidence="5">
    <location>
        <begin position="737"/>
        <end position="781"/>
    </location>
</feature>
<feature type="compositionally biased region" description="Acidic residues" evidence="5">
    <location>
        <begin position="129"/>
        <end position="145"/>
    </location>
</feature>
<reference evidence="7" key="1">
    <citation type="submission" date="2021-03" db="EMBL/GenBank/DDBJ databases">
        <title>Draft genome sequence of rust myrtle Austropuccinia psidii MF-1, a brazilian biotype.</title>
        <authorList>
            <person name="Quecine M.C."/>
            <person name="Pachon D.M.R."/>
            <person name="Bonatelli M.L."/>
            <person name="Correr F.H."/>
            <person name="Franceschini L.M."/>
            <person name="Leite T.F."/>
            <person name="Margarido G.R.A."/>
            <person name="Almeida C.A."/>
            <person name="Ferrarezi J.A."/>
            <person name="Labate C.A."/>
        </authorList>
    </citation>
    <scope>NUCLEOTIDE SEQUENCE</scope>
    <source>
        <strain evidence="7">MF-1</strain>
    </source>
</reference>
<feature type="compositionally biased region" description="Acidic residues" evidence="5">
    <location>
        <begin position="109"/>
        <end position="119"/>
    </location>
</feature>
<dbReference type="GO" id="GO:0005694">
    <property type="term" value="C:chromosome"/>
    <property type="evidence" value="ECO:0007669"/>
    <property type="project" value="TreeGrafter"/>
</dbReference>
<dbReference type="Gene3D" id="3.40.50.300">
    <property type="entry name" value="P-loop containing nucleotide triphosphate hydrolases"/>
    <property type="match status" value="1"/>
</dbReference>
<dbReference type="Pfam" id="PF23242">
    <property type="entry name" value="AAA_lid_TRIP13_C"/>
    <property type="match status" value="1"/>
</dbReference>
<feature type="domain" description="AAA+ ATPase" evidence="6">
    <location>
        <begin position="317"/>
        <end position="469"/>
    </location>
</feature>
<dbReference type="PROSITE" id="PS00674">
    <property type="entry name" value="AAA"/>
    <property type="match status" value="1"/>
</dbReference>
<dbReference type="SUPFAM" id="SSF52540">
    <property type="entry name" value="P-loop containing nucleoside triphosphate hydrolases"/>
    <property type="match status" value="1"/>
</dbReference>
<keyword evidence="8" id="KW-1185">Reference proteome</keyword>
<name>A0A9Q3CLZ8_9BASI</name>
<dbReference type="PANTHER" id="PTHR45991:SF1">
    <property type="entry name" value="PACHYTENE CHECKPOINT PROTEIN 2 HOMOLOG"/>
    <property type="match status" value="1"/>
</dbReference>
<dbReference type="InterPro" id="IPR044539">
    <property type="entry name" value="Pch2-like"/>
</dbReference>
<dbReference type="SMART" id="SM00382">
    <property type="entry name" value="AAA"/>
    <property type="match status" value="1"/>
</dbReference>
<dbReference type="GO" id="GO:0016887">
    <property type="term" value="F:ATP hydrolysis activity"/>
    <property type="evidence" value="ECO:0007669"/>
    <property type="project" value="InterPro"/>
</dbReference>
<keyword evidence="3" id="KW-0067">ATP-binding</keyword>
<dbReference type="GO" id="GO:0005524">
    <property type="term" value="F:ATP binding"/>
    <property type="evidence" value="ECO:0007669"/>
    <property type="project" value="UniProtKB-KW"/>
</dbReference>
<evidence type="ECO:0000256" key="3">
    <source>
        <dbReference type="ARBA" id="ARBA00022840"/>
    </source>
</evidence>
<organism evidence="7 8">
    <name type="scientific">Austropuccinia psidii MF-1</name>
    <dbReference type="NCBI Taxonomy" id="1389203"/>
    <lineage>
        <taxon>Eukaryota</taxon>
        <taxon>Fungi</taxon>
        <taxon>Dikarya</taxon>
        <taxon>Basidiomycota</taxon>
        <taxon>Pucciniomycotina</taxon>
        <taxon>Pucciniomycetes</taxon>
        <taxon>Pucciniales</taxon>
        <taxon>Sphaerophragmiaceae</taxon>
        <taxon>Austropuccinia</taxon>
    </lineage>
</organism>
<evidence type="ECO:0000256" key="2">
    <source>
        <dbReference type="ARBA" id="ARBA00022741"/>
    </source>
</evidence>
<feature type="region of interest" description="Disordered" evidence="5">
    <location>
        <begin position="661"/>
        <end position="710"/>
    </location>
</feature>
<sequence>MSQPTTIILVSSPPPPTINRSQSENSNLKSSNSYDGDEKNSVSSTSITTIKRKRDAELSKPSVEVPRFTPSRDDDLPQIIVSKSKGSNTVDISTAYPQKKYIGGTVIIDGDDDLEDQDEENSKSIGDDVERDELDSDEDEDDEKDEDRKYALHIEVRLGPNSTILYDTVRRSIGHFIHDNFTSIETSSPVPGWQEIKILEGEVQSVYCAECAYHLALVPIDLVRLHIHVYEVPPEGKDKMSALLVNSQDPSDLENDSGDEAHEGDVAASRLELPAHRLEGIWESLIYEEGLKTKLLNYIHSSIVFADKKVDQSLIAWHRLILLHGPPGTGKTSLCQALAQKISIRLSEIYHKTELVEINSHSLFSKWFSESGKLVQSLFTKIEQMAEELDVFVLVLIDEVESLAGSRSSGASGNEPSDALRAVNALLTALDKLRHHHNVLVLTTSNLTNSIDDAFLDRADLAQYIGLPSSEATYWILRTCLKELVKTGIVKTRDILEYKEAMLIRDGLNDQRSAGTESNKNILSTTKASKATALHKSQQCSIKLLEITELAAGMSGRSLRRLPLLAHAKASVTGWKIGMEAYLVAMLQTVKEQKAKAPSNSFESCLNKIHKENYKDNFKKIRKLQKTKEVNTNEKLQHQCEKYDDLNILKPEKKVLTIAESHKEASEGEIEPNERNQQMLQEKSTQQVEKAQEHVQQEESVGQVERAETEDLAVEREELEIQEKSEGTAPVEKFKDLAKESREQSQKHAEAQGKSEEQVQEAEQEKSKAQAAQEHPEERITQVELETDEPEKHIEQIDLELEKLQQPKESITQVELELDGPEEAEEHLVVELEPAKYTAQVELELEGSQEQIDQVELEPEESDQPEEPIQPVQLELDVPEEPQEHMEVELEPTEYSAQVELEQGQSEEHTGQLEPEPEGFQESEEHLQQAELELEKHTTQAQLEPDEPDTLEEQVEEEQPEEQADHEELEERTDETAELVELEELELEEPAEQEQEALAEHVEEQEILEKQAQSESEQAEETIEQLKVETKPFRNPYQKTESVDKTNKTRLTLAKLQRDLAKLNEGERILTSHTIERIDEATKKWIEVGREAAEYLWNLVGKDALSKQGNIGTELNIGWGFDNKSYFTNYNQVEAKNERESLLSFEEDDKELPSVEEIVGEFSNLRRYDVHGLSSINQRSLQLENNAQSPNLEERSSELKIEKNVGWMMEQMGLNPLLFGWNNDEQDWK</sequence>
<dbReference type="InterPro" id="IPR058249">
    <property type="entry name" value="Pch2_C"/>
</dbReference>
<feature type="compositionally biased region" description="Basic and acidic residues" evidence="5">
    <location>
        <begin position="923"/>
        <end position="938"/>
    </location>
</feature>
<accession>A0A9Q3CLZ8</accession>
<feature type="region of interest" description="Disordered" evidence="5">
    <location>
        <begin position="108"/>
        <end position="146"/>
    </location>
</feature>
<comment type="similarity">
    <text evidence="1">Belongs to the AAA ATPase family. PCH2 subfamily.</text>
</comment>
<evidence type="ECO:0000313" key="7">
    <source>
        <dbReference type="EMBL" id="MBW0487709.1"/>
    </source>
</evidence>
<gene>
    <name evidence="7" type="ORF">O181_027424</name>
</gene>
<protein>
    <recommendedName>
        <fullName evidence="6">AAA+ ATPase domain-containing protein</fullName>
    </recommendedName>
</protein>
<dbReference type="Pfam" id="PF00004">
    <property type="entry name" value="AAA"/>
    <property type="match status" value="1"/>
</dbReference>
<feature type="region of interest" description="Disordered" evidence="5">
    <location>
        <begin position="1"/>
        <end position="82"/>
    </location>
</feature>
<evidence type="ECO:0000313" key="8">
    <source>
        <dbReference type="Proteomes" id="UP000765509"/>
    </source>
</evidence>
<feature type="region of interest" description="Disordered" evidence="5">
    <location>
        <begin position="737"/>
        <end position="793"/>
    </location>
</feature>
<keyword evidence="4" id="KW-0469">Meiosis</keyword>
<dbReference type="FunFam" id="3.40.50.300:FF:001494">
    <property type="entry name" value="Pachytene checkpoint component Pch2"/>
    <property type="match status" value="1"/>
</dbReference>
<evidence type="ECO:0000256" key="5">
    <source>
        <dbReference type="SAM" id="MobiDB-lite"/>
    </source>
</evidence>
<dbReference type="Proteomes" id="UP000765509">
    <property type="component" value="Unassembled WGS sequence"/>
</dbReference>
<dbReference type="AlphaFoldDB" id="A0A9Q3CLZ8"/>
<dbReference type="InterPro" id="IPR027417">
    <property type="entry name" value="P-loop_NTPase"/>
</dbReference>
<feature type="compositionally biased region" description="Polar residues" evidence="5">
    <location>
        <begin position="18"/>
        <end position="34"/>
    </location>
</feature>
<dbReference type="GO" id="GO:0007131">
    <property type="term" value="P:reciprocal meiotic recombination"/>
    <property type="evidence" value="ECO:0007669"/>
    <property type="project" value="TreeGrafter"/>
</dbReference>
<dbReference type="InterPro" id="IPR003593">
    <property type="entry name" value="AAA+_ATPase"/>
</dbReference>
<feature type="compositionally biased region" description="Acidic residues" evidence="5">
    <location>
        <begin position="944"/>
        <end position="979"/>
    </location>
</feature>
<feature type="compositionally biased region" description="Polar residues" evidence="5">
    <location>
        <begin position="675"/>
        <end position="689"/>
    </location>
</feature>
<evidence type="ECO:0000256" key="1">
    <source>
        <dbReference type="ARBA" id="ARBA00007271"/>
    </source>
</evidence>
<proteinExistence type="inferred from homology"/>
<feature type="region of interest" description="Disordered" evidence="5">
    <location>
        <begin position="845"/>
        <end position="979"/>
    </location>
</feature>
<dbReference type="InterPro" id="IPR003960">
    <property type="entry name" value="ATPase_AAA_CS"/>
</dbReference>
<dbReference type="GO" id="GO:0051598">
    <property type="term" value="P:meiotic recombination checkpoint signaling"/>
    <property type="evidence" value="ECO:0007669"/>
    <property type="project" value="TreeGrafter"/>
</dbReference>
<feature type="compositionally biased region" description="Acidic residues" evidence="5">
    <location>
        <begin position="845"/>
        <end position="866"/>
    </location>
</feature>
<dbReference type="PANTHER" id="PTHR45991">
    <property type="entry name" value="PACHYTENE CHECKPOINT PROTEIN 2"/>
    <property type="match status" value="1"/>
</dbReference>
<dbReference type="Gene3D" id="6.10.140.1020">
    <property type="match status" value="1"/>
</dbReference>
<dbReference type="OrthoDB" id="10042665at2759"/>
<dbReference type="EMBL" id="AVOT02009258">
    <property type="protein sequence ID" value="MBW0487709.1"/>
    <property type="molecule type" value="Genomic_DNA"/>
</dbReference>
<comment type="caution">
    <text evidence="7">The sequence shown here is derived from an EMBL/GenBank/DDBJ whole genome shotgun (WGS) entry which is preliminary data.</text>
</comment>
<evidence type="ECO:0000256" key="4">
    <source>
        <dbReference type="ARBA" id="ARBA00023254"/>
    </source>
</evidence>
<dbReference type="InterPro" id="IPR003959">
    <property type="entry name" value="ATPase_AAA_core"/>
</dbReference>